<dbReference type="AlphaFoldDB" id="A0A1B6DL57"/>
<organism evidence="2">
    <name type="scientific">Clastoptera arizonana</name>
    <name type="common">Arizona spittle bug</name>
    <dbReference type="NCBI Taxonomy" id="38151"/>
    <lineage>
        <taxon>Eukaryota</taxon>
        <taxon>Metazoa</taxon>
        <taxon>Ecdysozoa</taxon>
        <taxon>Arthropoda</taxon>
        <taxon>Hexapoda</taxon>
        <taxon>Insecta</taxon>
        <taxon>Pterygota</taxon>
        <taxon>Neoptera</taxon>
        <taxon>Paraneoptera</taxon>
        <taxon>Hemiptera</taxon>
        <taxon>Auchenorrhyncha</taxon>
        <taxon>Cercopoidea</taxon>
        <taxon>Clastopteridae</taxon>
        <taxon>Clastoptera</taxon>
    </lineage>
</organism>
<dbReference type="Gene3D" id="3.40.50.10190">
    <property type="entry name" value="BRCT domain"/>
    <property type="match status" value="2"/>
</dbReference>
<feature type="domain" description="BRCT" evidence="1">
    <location>
        <begin position="125"/>
        <end position="189"/>
    </location>
</feature>
<dbReference type="InterPro" id="IPR053036">
    <property type="entry name" value="CellCycle_DNARepair_Reg"/>
</dbReference>
<name>A0A1B6DL57_9HEMI</name>
<dbReference type="CDD" id="cd17710">
    <property type="entry name" value="BRCT_PAXIP1_rpt2"/>
    <property type="match status" value="1"/>
</dbReference>
<sequence length="249" mass="27470">MSDSINSNKDTIKSLFGKIKYKISGKISDEATEILEDAGAEGTAYFSDFVTHCIAGTDASETDISDALDLYEIPAITSDWVTYSLKCKELLPTRAFLPRDDLLFSGVNAAFSQLTVDDCKKCWALLKFFGGKASLKLSGNSTHLVIGKTSGEKYEHLLKVPTNIRLVTPDWIIDSYRAHRRCSEANYHPRLLVVPQPKLDHQSTAHITGFADADLPSEENESGAAPRSEILEQLKLRMPWNQPSAATST</sequence>
<accession>A0A1B6DL57</accession>
<dbReference type="SMART" id="SM00292">
    <property type="entry name" value="BRCT"/>
    <property type="match status" value="2"/>
</dbReference>
<dbReference type="PANTHER" id="PTHR47667:SF1">
    <property type="entry name" value="REGULATOR OF TY1 TRANSPOSITION PROTEIN 107"/>
    <property type="match status" value="1"/>
</dbReference>
<feature type="non-terminal residue" evidence="2">
    <location>
        <position position="249"/>
    </location>
</feature>
<proteinExistence type="predicted"/>
<dbReference type="PROSITE" id="PS50172">
    <property type="entry name" value="BRCT"/>
    <property type="match status" value="2"/>
</dbReference>
<dbReference type="InterPro" id="IPR036420">
    <property type="entry name" value="BRCT_dom_sf"/>
</dbReference>
<feature type="domain" description="BRCT" evidence="1">
    <location>
        <begin position="11"/>
        <end position="98"/>
    </location>
</feature>
<dbReference type="SUPFAM" id="SSF52113">
    <property type="entry name" value="BRCT domain"/>
    <property type="match status" value="2"/>
</dbReference>
<dbReference type="EMBL" id="GEDC01010887">
    <property type="protein sequence ID" value="JAS26411.1"/>
    <property type="molecule type" value="Transcribed_RNA"/>
</dbReference>
<dbReference type="Pfam" id="PF00533">
    <property type="entry name" value="BRCT"/>
    <property type="match status" value="1"/>
</dbReference>
<evidence type="ECO:0000259" key="1">
    <source>
        <dbReference type="PROSITE" id="PS50172"/>
    </source>
</evidence>
<dbReference type="PANTHER" id="PTHR47667">
    <property type="entry name" value="REGULATOR OF TY1 TRANSPOSITION PROTEIN 107"/>
    <property type="match status" value="1"/>
</dbReference>
<evidence type="ECO:0000313" key="2">
    <source>
        <dbReference type="EMBL" id="JAS26411.1"/>
    </source>
</evidence>
<reference evidence="2" key="1">
    <citation type="submission" date="2015-12" db="EMBL/GenBank/DDBJ databases">
        <title>De novo transcriptome assembly of four potential Pierce s Disease insect vectors from Arizona vineyards.</title>
        <authorList>
            <person name="Tassone E.E."/>
        </authorList>
    </citation>
    <scope>NUCLEOTIDE SEQUENCE</scope>
</reference>
<gene>
    <name evidence="2" type="ORF">g.10055</name>
</gene>
<protein>
    <recommendedName>
        <fullName evidence="1">BRCT domain-containing protein</fullName>
    </recommendedName>
</protein>
<dbReference type="InterPro" id="IPR001357">
    <property type="entry name" value="BRCT_dom"/>
</dbReference>